<dbReference type="EMBL" id="JBFXLT010000379">
    <property type="protein sequence ID" value="KAL2801514.1"/>
    <property type="molecule type" value="Genomic_DNA"/>
</dbReference>
<evidence type="ECO:0000313" key="1">
    <source>
        <dbReference type="EMBL" id="KAL2801514.1"/>
    </source>
</evidence>
<reference evidence="1 2" key="1">
    <citation type="submission" date="2024-07" db="EMBL/GenBank/DDBJ databases">
        <title>Section-level genome sequencing and comparative genomics of Aspergillus sections Usti and Cavernicolus.</title>
        <authorList>
            <consortium name="Lawrence Berkeley National Laboratory"/>
            <person name="Nybo J.L."/>
            <person name="Vesth T.C."/>
            <person name="Theobald S."/>
            <person name="Frisvad J.C."/>
            <person name="Larsen T.O."/>
            <person name="Kjaerboelling I."/>
            <person name="Rothschild-Mancinelli K."/>
            <person name="Lyhne E.K."/>
            <person name="Kogle M.E."/>
            <person name="Barry K."/>
            <person name="Clum A."/>
            <person name="Na H."/>
            <person name="Ledsgaard L."/>
            <person name="Lin J."/>
            <person name="Lipzen A."/>
            <person name="Kuo A."/>
            <person name="Riley R."/>
            <person name="Mondo S."/>
            <person name="Labutti K."/>
            <person name="Haridas S."/>
            <person name="Pangalinan J."/>
            <person name="Salamov A.A."/>
            <person name="Simmons B.A."/>
            <person name="Magnuson J.K."/>
            <person name="Chen J."/>
            <person name="Drula E."/>
            <person name="Henrissat B."/>
            <person name="Wiebenga A."/>
            <person name="Lubbers R.J."/>
            <person name="Gomes A.C."/>
            <person name="Makela M.R."/>
            <person name="Stajich J."/>
            <person name="Grigoriev I.V."/>
            <person name="Mortensen U.H."/>
            <person name="De Vries R.P."/>
            <person name="Baker S.E."/>
            <person name="Andersen M.R."/>
        </authorList>
    </citation>
    <scope>NUCLEOTIDE SEQUENCE [LARGE SCALE GENOMIC DNA]</scope>
    <source>
        <strain evidence="1 2">CBS 588.65</strain>
    </source>
</reference>
<sequence length="311" mass="34206">MRPDLSLALNRKEELNLDNFVGVCTVWYSIQLMRAKPAFFSKTNIRPGSGPKTSINICNMLHAWKLLSFIKCKSESNQLNSKQKKKDLARPIRLHTAVGAAPAQAGIGNPTATDNQLRLFDKVFSYTLEEAAIRHEAFKKGPQLASEADRELARVEALVEEVSRVNIKIMGGKTVQGSIQRRTIGLGERLTVVKALTIGPDGFLHRCVTRKAPGNNNSGANLPGLNNKTCQGNTLAAAENNMLTGSNTVTETELNRMAEVRLNMHQGTARAPPLADTCKVIEIDLTKLKVLPKDYPPFQLKAHQVTGVMWI</sequence>
<comment type="caution">
    <text evidence="1">The sequence shown here is derived from an EMBL/GenBank/DDBJ whole genome shotgun (WGS) entry which is preliminary data.</text>
</comment>
<accession>A0ABR4GR10</accession>
<organism evidence="1 2">
    <name type="scientific">Aspergillus granulosus</name>
    <dbReference type="NCBI Taxonomy" id="176169"/>
    <lineage>
        <taxon>Eukaryota</taxon>
        <taxon>Fungi</taxon>
        <taxon>Dikarya</taxon>
        <taxon>Ascomycota</taxon>
        <taxon>Pezizomycotina</taxon>
        <taxon>Eurotiomycetes</taxon>
        <taxon>Eurotiomycetidae</taxon>
        <taxon>Eurotiales</taxon>
        <taxon>Aspergillaceae</taxon>
        <taxon>Aspergillus</taxon>
        <taxon>Aspergillus subgen. Nidulantes</taxon>
    </lineage>
</organism>
<gene>
    <name evidence="1" type="ORF">BJX63DRAFT_438776</name>
</gene>
<dbReference type="Proteomes" id="UP001610334">
    <property type="component" value="Unassembled WGS sequence"/>
</dbReference>
<name>A0ABR4GR10_9EURO</name>
<evidence type="ECO:0000313" key="2">
    <source>
        <dbReference type="Proteomes" id="UP001610334"/>
    </source>
</evidence>
<protein>
    <submittedName>
        <fullName evidence="1">Uncharacterized protein</fullName>
    </submittedName>
</protein>
<keyword evidence="2" id="KW-1185">Reference proteome</keyword>
<proteinExistence type="predicted"/>